<evidence type="ECO:0000313" key="3">
    <source>
        <dbReference type="RefSeq" id="XP_033577667.1"/>
    </source>
</evidence>
<dbReference type="AlphaFoldDB" id="A0A6A6YQA0"/>
<reference evidence="1 3" key="1">
    <citation type="journal article" date="2020" name="Stud. Mycol.">
        <title>101 Dothideomycetes genomes: a test case for predicting lifestyles and emergence of pathogens.</title>
        <authorList>
            <person name="Haridas S."/>
            <person name="Albert R."/>
            <person name="Binder M."/>
            <person name="Bloem J."/>
            <person name="Labutti K."/>
            <person name="Salamov A."/>
            <person name="Andreopoulos B."/>
            <person name="Baker S."/>
            <person name="Barry K."/>
            <person name="Bills G."/>
            <person name="Bluhm B."/>
            <person name="Cannon C."/>
            <person name="Castanera R."/>
            <person name="Culley D."/>
            <person name="Daum C."/>
            <person name="Ezra D."/>
            <person name="Gonzalez J."/>
            <person name="Henrissat B."/>
            <person name="Kuo A."/>
            <person name="Liang C."/>
            <person name="Lipzen A."/>
            <person name="Lutzoni F."/>
            <person name="Magnuson J."/>
            <person name="Mondo S."/>
            <person name="Nolan M."/>
            <person name="Ohm R."/>
            <person name="Pangilinan J."/>
            <person name="Park H.-J."/>
            <person name="Ramirez L."/>
            <person name="Alfaro M."/>
            <person name="Sun H."/>
            <person name="Tritt A."/>
            <person name="Yoshinaga Y."/>
            <person name="Zwiers L.-H."/>
            <person name="Turgeon B."/>
            <person name="Goodwin S."/>
            <person name="Spatafora J."/>
            <person name="Crous P."/>
            <person name="Grigoriev I."/>
        </authorList>
    </citation>
    <scope>NUCLEOTIDE SEQUENCE</scope>
    <source>
        <strain evidence="1 3">CBS 304.34</strain>
    </source>
</reference>
<name>A0A6A6YQA0_9PEZI</name>
<evidence type="ECO:0000313" key="2">
    <source>
        <dbReference type="Proteomes" id="UP000504636"/>
    </source>
</evidence>
<accession>A0A6A6YQA0</accession>
<dbReference type="SUPFAM" id="SSF82199">
    <property type="entry name" value="SET domain"/>
    <property type="match status" value="1"/>
</dbReference>
<evidence type="ECO:0000313" key="1">
    <source>
        <dbReference type="EMBL" id="KAF2810703.1"/>
    </source>
</evidence>
<evidence type="ECO:0008006" key="4">
    <source>
        <dbReference type="Google" id="ProtNLM"/>
    </source>
</evidence>
<reference evidence="3" key="2">
    <citation type="submission" date="2020-04" db="EMBL/GenBank/DDBJ databases">
        <authorList>
            <consortium name="NCBI Genome Project"/>
        </authorList>
    </citation>
    <scope>NUCLEOTIDE SEQUENCE</scope>
    <source>
        <strain evidence="3">CBS 304.34</strain>
    </source>
</reference>
<dbReference type="InterPro" id="IPR046341">
    <property type="entry name" value="SET_dom_sf"/>
</dbReference>
<keyword evidence="2" id="KW-1185">Reference proteome</keyword>
<dbReference type="EMBL" id="MU003699">
    <property type="protein sequence ID" value="KAF2810703.1"/>
    <property type="molecule type" value="Genomic_DNA"/>
</dbReference>
<proteinExistence type="predicted"/>
<protein>
    <recommendedName>
        <fullName evidence="4">SET domain-containing protein</fullName>
    </recommendedName>
</protein>
<organism evidence="1">
    <name type="scientific">Mytilinidion resinicola</name>
    <dbReference type="NCBI Taxonomy" id="574789"/>
    <lineage>
        <taxon>Eukaryota</taxon>
        <taxon>Fungi</taxon>
        <taxon>Dikarya</taxon>
        <taxon>Ascomycota</taxon>
        <taxon>Pezizomycotina</taxon>
        <taxon>Dothideomycetes</taxon>
        <taxon>Pleosporomycetidae</taxon>
        <taxon>Mytilinidiales</taxon>
        <taxon>Mytilinidiaceae</taxon>
        <taxon>Mytilinidion</taxon>
    </lineage>
</organism>
<dbReference type="Gene3D" id="2.170.270.10">
    <property type="entry name" value="SET domain"/>
    <property type="match status" value="1"/>
</dbReference>
<dbReference type="Proteomes" id="UP000504636">
    <property type="component" value="Unplaced"/>
</dbReference>
<sequence>MPTCLGQFLRHTYSAAATTPTTTQSPNRKELGYAMDENDLNSPQMRNVISIVAQIRRAKTYYAAGLPTSFPQGCGKKCEHTLITRRELASFCKIKALPNGQDLHSKWSRNAQNFAPYPGEALRLDFAHVKHSCVPNILPHNDGEGVLTVLVLKDIAAGEEFTKTHAGPLLTLEQRKKELADLDIICSCAACDMTTAFSRKFEIRQHKIQRLATAMGTAAKLRIGEYAPSLAEISKDPMVSNLQMHRAMDRLAQLLLERDFPQVDFKFVWLASTALWDQLTLILGKAGRRPTREAWVQRYKWEMELARMDMFVYPPGHKQYEDGKRFMAMYDMQVAKDVASRKA</sequence>
<dbReference type="GeneID" id="54468202"/>
<reference evidence="3" key="3">
    <citation type="submission" date="2025-04" db="UniProtKB">
        <authorList>
            <consortium name="RefSeq"/>
        </authorList>
    </citation>
    <scope>IDENTIFICATION</scope>
    <source>
        <strain evidence="3">CBS 304.34</strain>
    </source>
</reference>
<dbReference type="OrthoDB" id="265717at2759"/>
<gene>
    <name evidence="1 3" type="ORF">BDZ99DRAFT_561033</name>
</gene>
<dbReference type="RefSeq" id="XP_033577667.1">
    <property type="nucleotide sequence ID" value="XM_033727309.1"/>
</dbReference>